<organism evidence="2 3">
    <name type="scientific">Parapedobacter indicus</name>
    <dbReference type="NCBI Taxonomy" id="1477437"/>
    <lineage>
        <taxon>Bacteria</taxon>
        <taxon>Pseudomonadati</taxon>
        <taxon>Bacteroidota</taxon>
        <taxon>Sphingobacteriia</taxon>
        <taxon>Sphingobacteriales</taxon>
        <taxon>Sphingobacteriaceae</taxon>
        <taxon>Parapedobacter</taxon>
    </lineage>
</organism>
<dbReference type="AlphaFoldDB" id="A0A1I3RKP2"/>
<keyword evidence="3" id="KW-1185">Reference proteome</keyword>
<keyword evidence="1" id="KW-1133">Transmembrane helix</keyword>
<evidence type="ECO:0000313" key="3">
    <source>
        <dbReference type="Proteomes" id="UP000198670"/>
    </source>
</evidence>
<gene>
    <name evidence="2" type="ORF">SAMN05444682_1103</name>
</gene>
<keyword evidence="1" id="KW-0472">Membrane</keyword>
<evidence type="ECO:0000313" key="2">
    <source>
        <dbReference type="EMBL" id="SFJ45891.1"/>
    </source>
</evidence>
<dbReference type="Proteomes" id="UP000198670">
    <property type="component" value="Unassembled WGS sequence"/>
</dbReference>
<evidence type="ECO:0000256" key="1">
    <source>
        <dbReference type="SAM" id="Phobius"/>
    </source>
</evidence>
<dbReference type="STRING" id="1477437.SAMN05444682_1103"/>
<proteinExistence type="predicted"/>
<name>A0A1I3RKP2_9SPHI</name>
<protein>
    <submittedName>
        <fullName evidence="2">Uncharacterized protein</fullName>
    </submittedName>
</protein>
<feature type="transmembrane region" description="Helical" evidence="1">
    <location>
        <begin position="26"/>
        <end position="46"/>
    </location>
</feature>
<sequence length="47" mass="5584">MIRQLFNYLAAWIRGDNAELNIEFRIVFTWLDIAITIALIVLGIYLW</sequence>
<accession>A0A1I3RKP2</accession>
<keyword evidence="1" id="KW-0812">Transmembrane</keyword>
<dbReference type="EMBL" id="FOQO01000010">
    <property type="protein sequence ID" value="SFJ45891.1"/>
    <property type="molecule type" value="Genomic_DNA"/>
</dbReference>
<reference evidence="2 3" key="1">
    <citation type="submission" date="2016-10" db="EMBL/GenBank/DDBJ databases">
        <authorList>
            <person name="de Groot N.N."/>
        </authorList>
    </citation>
    <scope>NUCLEOTIDE SEQUENCE [LARGE SCALE GENOMIC DNA]</scope>
    <source>
        <strain evidence="2 3">RK1</strain>
    </source>
</reference>